<accession>A0ABV9E9B2</accession>
<sequence>MVRPTGIHTFTAFVRADGATFVRDPFTKTGLIWHDVSTLAGYPADVNDVSIAMLQPFSDSLYLTVRTSTGHVAQTRCSACDAGTEVWPNNCTPFVDITPPNL</sequence>
<proteinExistence type="predicted"/>
<reference evidence="2" key="1">
    <citation type="journal article" date="2019" name="Int. J. Syst. Evol. Microbiol.">
        <title>The Global Catalogue of Microorganisms (GCM) 10K type strain sequencing project: providing services to taxonomists for standard genome sequencing and annotation.</title>
        <authorList>
            <consortium name="The Broad Institute Genomics Platform"/>
            <consortium name="The Broad Institute Genome Sequencing Center for Infectious Disease"/>
            <person name="Wu L."/>
            <person name="Ma J."/>
        </authorList>
    </citation>
    <scope>NUCLEOTIDE SEQUENCE [LARGE SCALE GENOMIC DNA]</scope>
    <source>
        <strain evidence="2">CCUG 49560</strain>
    </source>
</reference>
<evidence type="ECO:0000313" key="1">
    <source>
        <dbReference type="EMBL" id="MFC4586127.1"/>
    </source>
</evidence>
<dbReference type="Proteomes" id="UP001595891">
    <property type="component" value="Unassembled WGS sequence"/>
</dbReference>
<dbReference type="RefSeq" id="WP_262841625.1">
    <property type="nucleotide sequence ID" value="NZ_JANZYP010000006.1"/>
</dbReference>
<evidence type="ECO:0000313" key="2">
    <source>
        <dbReference type="Proteomes" id="UP001595891"/>
    </source>
</evidence>
<name>A0ABV9E9B2_9ACTN</name>
<dbReference type="EMBL" id="JBHSFN010000004">
    <property type="protein sequence ID" value="MFC4586127.1"/>
    <property type="molecule type" value="Genomic_DNA"/>
</dbReference>
<comment type="caution">
    <text evidence="1">The sequence shown here is derived from an EMBL/GenBank/DDBJ whole genome shotgun (WGS) entry which is preliminary data.</text>
</comment>
<organism evidence="1 2">
    <name type="scientific">Sphaerisporangium corydalis</name>
    <dbReference type="NCBI Taxonomy" id="1441875"/>
    <lineage>
        <taxon>Bacteria</taxon>
        <taxon>Bacillati</taxon>
        <taxon>Actinomycetota</taxon>
        <taxon>Actinomycetes</taxon>
        <taxon>Streptosporangiales</taxon>
        <taxon>Streptosporangiaceae</taxon>
        <taxon>Sphaerisporangium</taxon>
    </lineage>
</organism>
<protein>
    <submittedName>
        <fullName evidence="1">Uncharacterized protein</fullName>
    </submittedName>
</protein>
<keyword evidence="2" id="KW-1185">Reference proteome</keyword>
<gene>
    <name evidence="1" type="ORF">ACFO8L_08585</name>
</gene>